<reference evidence="1 2" key="1">
    <citation type="submission" date="2016-11" db="EMBL/GenBank/DDBJ databases">
        <authorList>
            <person name="Jaros S."/>
            <person name="Januszkiewicz K."/>
            <person name="Wedrychowicz H."/>
        </authorList>
    </citation>
    <scope>NUCLEOTIDE SEQUENCE [LARGE SCALE GENOMIC DNA]</scope>
    <source>
        <strain evidence="1 2">GAS138</strain>
    </source>
</reference>
<protein>
    <submittedName>
        <fullName evidence="1">Uncharacterized protein</fullName>
    </submittedName>
</protein>
<name>A0A1M5NLN0_9BRAD</name>
<dbReference type="RefSeq" id="WP_079601989.1">
    <property type="nucleotide sequence ID" value="NZ_LT670817.1"/>
</dbReference>
<evidence type="ECO:0000313" key="1">
    <source>
        <dbReference type="EMBL" id="SHG90441.1"/>
    </source>
</evidence>
<proteinExistence type="predicted"/>
<organism evidence="1 2">
    <name type="scientific">Bradyrhizobium erythrophlei</name>
    <dbReference type="NCBI Taxonomy" id="1437360"/>
    <lineage>
        <taxon>Bacteria</taxon>
        <taxon>Pseudomonadati</taxon>
        <taxon>Pseudomonadota</taxon>
        <taxon>Alphaproteobacteria</taxon>
        <taxon>Hyphomicrobiales</taxon>
        <taxon>Nitrobacteraceae</taxon>
        <taxon>Bradyrhizobium</taxon>
    </lineage>
</organism>
<evidence type="ECO:0000313" key="2">
    <source>
        <dbReference type="Proteomes" id="UP000189796"/>
    </source>
</evidence>
<sequence>MKLMLCEDCGDIVAPSRTDFKVRWCDCGRHAVWWENGLAGKLVMHDKVSGVLDRPDSIYDGFPKTGPKAWVLGIHNGALTEKLDPGVVQRMLANSIGFIFHDVGSLIARFRPLATNDTRWSSKLP</sequence>
<dbReference type="AlphaFoldDB" id="A0A1M5NLN0"/>
<dbReference type="EMBL" id="LT670817">
    <property type="protein sequence ID" value="SHG90441.1"/>
    <property type="molecule type" value="Genomic_DNA"/>
</dbReference>
<dbReference type="Proteomes" id="UP000189796">
    <property type="component" value="Chromosome I"/>
</dbReference>
<gene>
    <name evidence="1" type="ORF">SAMN05443248_3043</name>
</gene>
<accession>A0A1M5NLN0</accession>